<evidence type="ECO:0000313" key="3">
    <source>
        <dbReference type="Proteomes" id="UP000308267"/>
    </source>
</evidence>
<dbReference type="EMBL" id="SJOL01002305">
    <property type="protein sequence ID" value="TGZ73934.1"/>
    <property type="molecule type" value="Genomic_DNA"/>
</dbReference>
<keyword evidence="1" id="KW-0732">Signal</keyword>
<dbReference type="AlphaFoldDB" id="A0A4V6RH78"/>
<accession>A0A4V6RH78</accession>
<sequence length="105" mass="12342">MWTVVYLVLIADIVHSAGKYYFRLYGDKKFKKCLIECKRDYGKQKEVLECSFKCSRTAFRRCEALCIRSKDPFCKLTFKQYKISNSTLSRCVTFSALRNPGTFHL</sequence>
<evidence type="ECO:0000313" key="2">
    <source>
        <dbReference type="EMBL" id="TGZ73934.1"/>
    </source>
</evidence>
<feature type="signal peptide" evidence="1">
    <location>
        <begin position="1"/>
        <end position="16"/>
    </location>
</feature>
<comment type="caution">
    <text evidence="2">The sequence shown here is derived from an EMBL/GenBank/DDBJ whole genome shotgun (WGS) entry which is preliminary data.</text>
</comment>
<keyword evidence="3" id="KW-1185">Reference proteome</keyword>
<dbReference type="OrthoDB" id="10318962at2759"/>
<organism evidence="2 3">
    <name type="scientific">Opisthorchis felineus</name>
    <dbReference type="NCBI Taxonomy" id="147828"/>
    <lineage>
        <taxon>Eukaryota</taxon>
        <taxon>Metazoa</taxon>
        <taxon>Spiralia</taxon>
        <taxon>Lophotrochozoa</taxon>
        <taxon>Platyhelminthes</taxon>
        <taxon>Trematoda</taxon>
        <taxon>Digenea</taxon>
        <taxon>Opisthorchiida</taxon>
        <taxon>Opisthorchiata</taxon>
        <taxon>Opisthorchiidae</taxon>
        <taxon>Opisthorchis</taxon>
    </lineage>
</organism>
<proteinExistence type="predicted"/>
<protein>
    <submittedName>
        <fullName evidence="2">Uncharacterized protein</fullName>
    </submittedName>
</protein>
<evidence type="ECO:0000256" key="1">
    <source>
        <dbReference type="SAM" id="SignalP"/>
    </source>
</evidence>
<reference evidence="2 3" key="1">
    <citation type="journal article" date="2019" name="BMC Genomics">
        <title>New insights from Opisthorchis felineus genome: update on genomics of the epidemiologically important liver flukes.</title>
        <authorList>
            <person name="Ershov N.I."/>
            <person name="Mordvinov V.A."/>
            <person name="Prokhortchouk E.B."/>
            <person name="Pakharukova M.Y."/>
            <person name="Gunbin K.V."/>
            <person name="Ustyantsev K."/>
            <person name="Genaev M.A."/>
            <person name="Blinov A.G."/>
            <person name="Mazur A."/>
            <person name="Boulygina E."/>
            <person name="Tsygankova S."/>
            <person name="Khrameeva E."/>
            <person name="Chekanov N."/>
            <person name="Fan G."/>
            <person name="Xiao A."/>
            <person name="Zhang H."/>
            <person name="Xu X."/>
            <person name="Yang H."/>
            <person name="Solovyev V."/>
            <person name="Lee S.M."/>
            <person name="Liu X."/>
            <person name="Afonnikov D.A."/>
            <person name="Skryabin K.G."/>
        </authorList>
    </citation>
    <scope>NUCLEOTIDE SEQUENCE [LARGE SCALE GENOMIC DNA]</scope>
    <source>
        <strain evidence="2">AK-0245</strain>
        <tissue evidence="2">Whole organism</tissue>
    </source>
</reference>
<gene>
    <name evidence="2" type="ORF">CRM22_001225</name>
</gene>
<name>A0A4V6RH78_OPIFE</name>
<feature type="chain" id="PRO_5020966634" evidence="1">
    <location>
        <begin position="17"/>
        <end position="105"/>
    </location>
</feature>
<dbReference type="Proteomes" id="UP000308267">
    <property type="component" value="Unassembled WGS sequence"/>
</dbReference>